<sequence>MDPIQTKVDVPSKLIFLAMVFITCLIAANLVASKLFSIDGFSMTSGIVIYPLTFLILDSITECWGKPVARKIILVGLLANILFVLLLQLAIHLPAAPFWKGQEAYATVLGAMPRVVLASLCGYAISQTLDVTIFVGLKKRTQGRMLWLRSLLSTAISQLADSTVFMFVGFAGVLPVTAILTTIGTEYVLKFSYAVIGVPLIYLIVRWIRGSKKIRVEPLTDLD</sequence>
<gene>
    <name evidence="2" type="ORF">P343_07360</name>
</gene>
<evidence type="ECO:0000256" key="1">
    <source>
        <dbReference type="HAMAP-Rule" id="MF_02088"/>
    </source>
</evidence>
<dbReference type="PANTHER" id="PTHR34300">
    <property type="entry name" value="QUEUOSINE PRECURSOR TRANSPORTER-RELATED"/>
    <property type="match status" value="1"/>
</dbReference>
<dbReference type="HAMAP" id="MF_02088">
    <property type="entry name" value="Q_prec_transport"/>
    <property type="match status" value="1"/>
</dbReference>
<keyword evidence="1" id="KW-0812">Transmembrane</keyword>
<evidence type="ECO:0000313" key="3">
    <source>
        <dbReference type="Proteomes" id="UP000018296"/>
    </source>
</evidence>
<accession>V6J6P0</accession>
<name>V6J6P0_9BACL</name>
<dbReference type="STRING" id="1395513.P343_07360"/>
<dbReference type="GO" id="GO:0005886">
    <property type="term" value="C:plasma membrane"/>
    <property type="evidence" value="ECO:0007669"/>
    <property type="project" value="UniProtKB-SubCell"/>
</dbReference>
<proteinExistence type="inferred from homology"/>
<organism evidence="2 3">
    <name type="scientific">Sporolactobacillus laevolacticus DSM 442</name>
    <dbReference type="NCBI Taxonomy" id="1395513"/>
    <lineage>
        <taxon>Bacteria</taxon>
        <taxon>Bacillati</taxon>
        <taxon>Bacillota</taxon>
        <taxon>Bacilli</taxon>
        <taxon>Bacillales</taxon>
        <taxon>Sporolactobacillaceae</taxon>
        <taxon>Sporolactobacillus</taxon>
    </lineage>
</organism>
<keyword evidence="3" id="KW-1185">Reference proteome</keyword>
<feature type="transmembrane region" description="Helical" evidence="1">
    <location>
        <begin position="115"/>
        <end position="137"/>
    </location>
</feature>
<keyword evidence="1" id="KW-0813">Transport</keyword>
<dbReference type="Pfam" id="PF02592">
    <property type="entry name" value="Vut_1"/>
    <property type="match status" value="1"/>
</dbReference>
<dbReference type="InterPro" id="IPR003744">
    <property type="entry name" value="YhhQ"/>
</dbReference>
<dbReference type="GO" id="GO:0022857">
    <property type="term" value="F:transmembrane transporter activity"/>
    <property type="evidence" value="ECO:0007669"/>
    <property type="project" value="UniProtKB-UniRule"/>
</dbReference>
<dbReference type="OrthoDB" id="9805479at2"/>
<keyword evidence="1" id="KW-1003">Cell membrane</keyword>
<comment type="subcellular location">
    <subcellularLocation>
        <location evidence="1">Cell membrane</location>
        <topology evidence="1">Multi-pass membrane protein</topology>
    </subcellularLocation>
</comment>
<keyword evidence="1" id="KW-0472">Membrane</keyword>
<evidence type="ECO:0000313" key="2">
    <source>
        <dbReference type="EMBL" id="EST12439.1"/>
    </source>
</evidence>
<reference evidence="2 3" key="1">
    <citation type="journal article" date="2013" name="Genome Announc.">
        <title>Genome Sequence of Sporolactobacillus laevolacticus DSM442, an Efficient Polymer-Grade D-Lactate Producer from Agricultural Waste Cottonseed as a Nitrogen Source.</title>
        <authorList>
            <person name="Wang H."/>
            <person name="Wang L."/>
            <person name="Ju J."/>
            <person name="Yu B."/>
            <person name="Ma Y."/>
        </authorList>
    </citation>
    <scope>NUCLEOTIDE SEQUENCE [LARGE SCALE GENOMIC DNA]</scope>
    <source>
        <strain evidence="2 3">DSM 442</strain>
    </source>
</reference>
<dbReference type="Proteomes" id="UP000018296">
    <property type="component" value="Unassembled WGS sequence"/>
</dbReference>
<feature type="transmembrane region" description="Helical" evidence="1">
    <location>
        <begin position="38"/>
        <end position="60"/>
    </location>
</feature>
<dbReference type="RefSeq" id="WP_023509747.1">
    <property type="nucleotide sequence ID" value="NZ_AWTC01000005.1"/>
</dbReference>
<comment type="caution">
    <text evidence="2">The sequence shown here is derived from an EMBL/GenBank/DDBJ whole genome shotgun (WGS) entry which is preliminary data.</text>
</comment>
<dbReference type="PATRIC" id="fig|1395513.3.peg.1497"/>
<dbReference type="NCBIfam" id="TIGR00697">
    <property type="entry name" value="queuosine precursor transporter"/>
    <property type="match status" value="1"/>
</dbReference>
<keyword evidence="1" id="KW-1133">Transmembrane helix</keyword>
<dbReference type="EMBL" id="AWTC01000005">
    <property type="protein sequence ID" value="EST12439.1"/>
    <property type="molecule type" value="Genomic_DNA"/>
</dbReference>
<dbReference type="eggNOG" id="COG1738">
    <property type="taxonomic scope" value="Bacteria"/>
</dbReference>
<feature type="transmembrane region" description="Helical" evidence="1">
    <location>
        <begin position="187"/>
        <end position="205"/>
    </location>
</feature>
<dbReference type="PANTHER" id="PTHR34300:SF2">
    <property type="entry name" value="QUEUOSINE PRECURSOR TRANSPORTER-RELATED"/>
    <property type="match status" value="1"/>
</dbReference>
<feature type="transmembrane region" description="Helical" evidence="1">
    <location>
        <begin position="14"/>
        <end position="32"/>
    </location>
</feature>
<protein>
    <recommendedName>
        <fullName evidence="1">Probable queuosine precursor transporter</fullName>
        <shortName evidence="1">Q precursor transporter</shortName>
    </recommendedName>
</protein>
<comment type="similarity">
    <text evidence="1">Belongs to the vitamin uptake transporter (VUT/ECF) (TC 2.A.88) family. Q precursor transporter subfamily.</text>
</comment>
<feature type="transmembrane region" description="Helical" evidence="1">
    <location>
        <begin position="72"/>
        <end position="95"/>
    </location>
</feature>
<dbReference type="AlphaFoldDB" id="V6J6P0"/>
<comment type="function">
    <text evidence="1">Involved in the import of queuosine (Q) precursors, required for Q precursor salvage.</text>
</comment>